<dbReference type="EC" id="3.1.1.103" evidence="3"/>
<evidence type="ECO:0000313" key="3">
    <source>
        <dbReference type="EMBL" id="MDT9599935.1"/>
    </source>
</evidence>
<evidence type="ECO:0000256" key="1">
    <source>
        <dbReference type="SAM" id="SignalP"/>
    </source>
</evidence>
<keyword evidence="1" id="KW-0732">Signal</keyword>
<dbReference type="InterPro" id="IPR012338">
    <property type="entry name" value="Beta-lactam/transpept-like"/>
</dbReference>
<dbReference type="Pfam" id="PF00144">
    <property type="entry name" value="Beta-lactamase"/>
    <property type="match status" value="1"/>
</dbReference>
<reference evidence="3 4" key="1">
    <citation type="submission" date="2023-05" db="EMBL/GenBank/DDBJ databases">
        <authorList>
            <person name="Guo Y."/>
        </authorList>
    </citation>
    <scope>NUCLEOTIDE SEQUENCE [LARGE SCALE GENOMIC DNA]</scope>
    <source>
        <strain evidence="3 4">GR2756</strain>
    </source>
</reference>
<dbReference type="Proteomes" id="UP001259572">
    <property type="component" value="Unassembled WGS sequence"/>
</dbReference>
<feature type="chain" id="PRO_5045450748" evidence="1">
    <location>
        <begin position="25"/>
        <end position="385"/>
    </location>
</feature>
<dbReference type="RefSeq" id="WP_315727031.1">
    <property type="nucleotide sequence ID" value="NZ_JAVUPU010000006.1"/>
</dbReference>
<keyword evidence="3" id="KW-0378">Hydrolase</keyword>
<organism evidence="3 4">
    <name type="scientific">Sphingosinicella rhizophila</name>
    <dbReference type="NCBI Taxonomy" id="3050082"/>
    <lineage>
        <taxon>Bacteria</taxon>
        <taxon>Pseudomonadati</taxon>
        <taxon>Pseudomonadota</taxon>
        <taxon>Alphaproteobacteria</taxon>
        <taxon>Sphingomonadales</taxon>
        <taxon>Sphingosinicellaceae</taxon>
        <taxon>Sphingosinicella</taxon>
    </lineage>
</organism>
<proteinExistence type="predicted"/>
<protein>
    <submittedName>
        <fullName evidence="3">Serine hydrolase domain-containing protein</fullName>
        <ecNumber evidence="3">3.1.1.103</ecNumber>
    </submittedName>
</protein>
<dbReference type="GO" id="GO:0016787">
    <property type="term" value="F:hydrolase activity"/>
    <property type="evidence" value="ECO:0007669"/>
    <property type="project" value="UniProtKB-KW"/>
</dbReference>
<keyword evidence="4" id="KW-1185">Reference proteome</keyword>
<gene>
    <name evidence="3" type="ORF">RQX22_13315</name>
</gene>
<dbReference type="Gene3D" id="3.40.710.10">
    <property type="entry name" value="DD-peptidase/beta-lactamase superfamily"/>
    <property type="match status" value="1"/>
</dbReference>
<dbReference type="InterPro" id="IPR050491">
    <property type="entry name" value="AmpC-like"/>
</dbReference>
<feature type="domain" description="Beta-lactamase-related" evidence="2">
    <location>
        <begin position="34"/>
        <end position="364"/>
    </location>
</feature>
<dbReference type="InterPro" id="IPR001466">
    <property type="entry name" value="Beta-lactam-related"/>
</dbReference>
<comment type="caution">
    <text evidence="3">The sequence shown here is derived from an EMBL/GenBank/DDBJ whole genome shotgun (WGS) entry which is preliminary data.</text>
</comment>
<dbReference type="SUPFAM" id="SSF56601">
    <property type="entry name" value="beta-lactamase/transpeptidase-like"/>
    <property type="match status" value="1"/>
</dbReference>
<feature type="signal peptide" evidence="1">
    <location>
        <begin position="1"/>
        <end position="24"/>
    </location>
</feature>
<sequence length="385" mass="40710">MIRNVKLALAAVAAVVMIQAPAIAADNQAVAAAIDQAVQKAIAEGVSPGLQVAVYKDGSPLLVKGYGSADLEMSVPVTNDSVFRIGSVTKQFTAVALLQLQEAGKLSIDDTLSKYYPNYPRGGDITIRQMLNHTSGLYNYTSQEDYMKADAMVHRSTEEYVDYFSKMKKTQDFEPGTSWMYSNTAYYILGAIVEKVEGKPLGAVFQERFFGPLGMTRTAIDDENDIVAGRVEGYAADGPGKFKNATFISMTAPGGGGAMRSTASDLARWNAALFGGKLLKPASFAAMTAPGKLKDGQNSGIAIAKLAGMGMPAVEYGFGLMTQTVDGHAKVAHGGGINGFNAQLAEYPKDRLTVAVLSNTIGKDVGAGKVADEIERIALGLPPKP</sequence>
<dbReference type="PANTHER" id="PTHR46825:SF9">
    <property type="entry name" value="BETA-LACTAMASE-RELATED DOMAIN-CONTAINING PROTEIN"/>
    <property type="match status" value="1"/>
</dbReference>
<dbReference type="EMBL" id="JAVUPU010000006">
    <property type="protein sequence ID" value="MDT9599935.1"/>
    <property type="molecule type" value="Genomic_DNA"/>
</dbReference>
<evidence type="ECO:0000313" key="4">
    <source>
        <dbReference type="Proteomes" id="UP001259572"/>
    </source>
</evidence>
<dbReference type="PANTHER" id="PTHR46825">
    <property type="entry name" value="D-ALANYL-D-ALANINE-CARBOXYPEPTIDASE/ENDOPEPTIDASE AMPH"/>
    <property type="match status" value="1"/>
</dbReference>
<accession>A0ABU3QAG4</accession>
<name>A0ABU3QAG4_9SPHN</name>
<evidence type="ECO:0000259" key="2">
    <source>
        <dbReference type="Pfam" id="PF00144"/>
    </source>
</evidence>